<keyword evidence="2" id="KW-0808">Transferase</keyword>
<dbReference type="InterPro" id="IPR025714">
    <property type="entry name" value="Methyltranfer_dom"/>
</dbReference>
<dbReference type="PANTHER" id="PTHR43861">
    <property type="entry name" value="TRANS-ACONITATE 2-METHYLTRANSFERASE-RELATED"/>
    <property type="match status" value="1"/>
</dbReference>
<dbReference type="SUPFAM" id="SSF53335">
    <property type="entry name" value="S-adenosyl-L-methionine-dependent methyltransferases"/>
    <property type="match status" value="1"/>
</dbReference>
<dbReference type="Gene3D" id="3.40.50.150">
    <property type="entry name" value="Vaccinia Virus protein VP39"/>
    <property type="match status" value="1"/>
</dbReference>
<dbReference type="EMBL" id="NWUX01000020">
    <property type="protein sequence ID" value="PCF94322.1"/>
    <property type="molecule type" value="Genomic_DNA"/>
</dbReference>
<organism evidence="2 3">
    <name type="scientific">Vreelandella nigrificans</name>
    <dbReference type="NCBI Taxonomy" id="2042704"/>
    <lineage>
        <taxon>Bacteria</taxon>
        <taxon>Pseudomonadati</taxon>
        <taxon>Pseudomonadota</taxon>
        <taxon>Gammaproteobacteria</taxon>
        <taxon>Oceanospirillales</taxon>
        <taxon>Halomonadaceae</taxon>
        <taxon>Vreelandella</taxon>
    </lineage>
</organism>
<evidence type="ECO:0000313" key="2">
    <source>
        <dbReference type="EMBL" id="PCF94322.1"/>
    </source>
</evidence>
<feature type="domain" description="Methyltransferase" evidence="1">
    <location>
        <begin position="42"/>
        <end position="161"/>
    </location>
</feature>
<evidence type="ECO:0000259" key="1">
    <source>
        <dbReference type="Pfam" id="PF13847"/>
    </source>
</evidence>
<dbReference type="CDD" id="cd02440">
    <property type="entry name" value="AdoMet_MTases"/>
    <property type="match status" value="1"/>
</dbReference>
<dbReference type="AlphaFoldDB" id="A0A2A4HHC3"/>
<accession>A0A2A4HHC3</accession>
<proteinExistence type="predicted"/>
<dbReference type="Proteomes" id="UP000218677">
    <property type="component" value="Unassembled WGS sequence"/>
</dbReference>
<dbReference type="InterPro" id="IPR029063">
    <property type="entry name" value="SAM-dependent_MTases_sf"/>
</dbReference>
<dbReference type="GO" id="GO:0008168">
    <property type="term" value="F:methyltransferase activity"/>
    <property type="evidence" value="ECO:0007669"/>
    <property type="project" value="UniProtKB-KW"/>
</dbReference>
<evidence type="ECO:0000313" key="3">
    <source>
        <dbReference type="Proteomes" id="UP000218677"/>
    </source>
</evidence>
<protein>
    <submittedName>
        <fullName evidence="2">SAM-dependent methyltransferase</fullName>
    </submittedName>
</protein>
<keyword evidence="2" id="KW-0489">Methyltransferase</keyword>
<name>A0A2A4HHC3_9GAMM</name>
<comment type="caution">
    <text evidence="2">The sequence shown here is derived from an EMBL/GenBank/DDBJ whole genome shotgun (WGS) entry which is preliminary data.</text>
</comment>
<keyword evidence="3" id="KW-1185">Reference proteome</keyword>
<dbReference type="PANTHER" id="PTHR43861:SF1">
    <property type="entry name" value="TRANS-ACONITATE 2-METHYLTRANSFERASE"/>
    <property type="match status" value="1"/>
</dbReference>
<dbReference type="OrthoDB" id="9791837at2"/>
<dbReference type="RefSeq" id="WP_096653718.1">
    <property type="nucleotide sequence ID" value="NZ_NWUX01000020.1"/>
</dbReference>
<dbReference type="Pfam" id="PF13847">
    <property type="entry name" value="Methyltransf_31"/>
    <property type="match status" value="1"/>
</dbReference>
<gene>
    <name evidence="2" type="ORF">CPA45_17430</name>
</gene>
<sequence length="242" mass="27804">MKQNKYDDPEFFEAYSKMPRSTDGLKSAGEWEVFRTNLPELSGKKVLDLGCGYGWHCQYAIEQGAEVVVGIDLSEKMLSKARELIIKGNVTFERCAIEDFEATEESFDVIFSSLALHYVEDLGSVFHKAFQLLKSKGVLFYSVEHPVFTSNSSQDWCYENNNIQHWPLDNYFLEGSRTTEFLGSQVIKYHRTIETHISSLLAEGFEIQSVLEPKPSKKLVEKMGWYDELRRPMMLIVSAVKK</sequence>
<dbReference type="GO" id="GO:0032259">
    <property type="term" value="P:methylation"/>
    <property type="evidence" value="ECO:0007669"/>
    <property type="project" value="UniProtKB-KW"/>
</dbReference>
<reference evidence="3" key="1">
    <citation type="submission" date="2017-09" db="EMBL/GenBank/DDBJ databases">
        <authorList>
            <person name="Cho G.-S."/>
            <person name="Oguntoyinbo F.A."/>
            <person name="Cnockaert M."/>
            <person name="Kabisch J."/>
            <person name="Neve H."/>
            <person name="Bockelmann W."/>
            <person name="Wenning M."/>
            <person name="Franz C.M."/>
            <person name="Vandamme P."/>
        </authorList>
    </citation>
    <scope>NUCLEOTIDE SEQUENCE [LARGE SCALE GENOMIC DNA]</scope>
    <source>
        <strain evidence="3">MBT G8648</strain>
    </source>
</reference>